<dbReference type="Pfam" id="PF07714">
    <property type="entry name" value="PK_Tyr_Ser-Thr"/>
    <property type="match status" value="1"/>
</dbReference>
<dbReference type="FunFam" id="2.90.10.30:FF:000003">
    <property type="entry name" value="Os04g0303100 protein"/>
    <property type="match status" value="1"/>
</dbReference>
<dbReference type="GO" id="GO:0106310">
    <property type="term" value="F:protein serine kinase activity"/>
    <property type="evidence" value="ECO:0007669"/>
    <property type="project" value="RHEA"/>
</dbReference>
<feature type="domain" description="Bulb-type lectin" evidence="17">
    <location>
        <begin position="23"/>
        <end position="146"/>
    </location>
</feature>
<feature type="transmembrane region" description="Helical" evidence="14">
    <location>
        <begin position="438"/>
        <end position="459"/>
    </location>
</feature>
<keyword evidence="14" id="KW-0472">Membrane</keyword>
<dbReference type="EMBL" id="CM017628">
    <property type="protein sequence ID" value="TYH68190.1"/>
    <property type="molecule type" value="Genomic_DNA"/>
</dbReference>
<dbReference type="InterPro" id="IPR024171">
    <property type="entry name" value="SRK-like_kinase"/>
</dbReference>
<keyword evidence="2 11" id="KW-0808">Transferase</keyword>
<proteinExistence type="inferred from homology"/>
<evidence type="ECO:0000259" key="17">
    <source>
        <dbReference type="PROSITE" id="PS50927"/>
    </source>
</evidence>
<accession>A0A5D2KMW7</accession>
<evidence type="ECO:0000256" key="12">
    <source>
        <dbReference type="PROSITE-ProRule" id="PRU10141"/>
    </source>
</evidence>
<dbReference type="InterPro" id="IPR000858">
    <property type="entry name" value="S_locus_glycoprot_dom"/>
</dbReference>
<evidence type="ECO:0000256" key="13">
    <source>
        <dbReference type="SAM" id="MobiDB-lite"/>
    </source>
</evidence>
<dbReference type="SUPFAM" id="SSF51110">
    <property type="entry name" value="alpha-D-mannose-specific plant lectins"/>
    <property type="match status" value="1"/>
</dbReference>
<feature type="region of interest" description="Disordered" evidence="13">
    <location>
        <begin position="803"/>
        <end position="825"/>
    </location>
</feature>
<dbReference type="FunFam" id="1.10.510.10:FF:000060">
    <property type="entry name" value="G-type lectin S-receptor-like serine/threonine-protein kinase"/>
    <property type="match status" value="1"/>
</dbReference>
<evidence type="ECO:0000256" key="11">
    <source>
        <dbReference type="PIRNR" id="PIRNR000641"/>
    </source>
</evidence>
<feature type="binding site" evidence="12">
    <location>
        <position position="533"/>
    </location>
    <ligand>
        <name>ATP</name>
        <dbReference type="ChEBI" id="CHEBI:30616"/>
    </ligand>
</feature>
<evidence type="ECO:0000256" key="3">
    <source>
        <dbReference type="ARBA" id="ARBA00022729"/>
    </source>
</evidence>
<dbReference type="InterPro" id="IPR036426">
    <property type="entry name" value="Bulb-type_lectin_dom_sf"/>
</dbReference>
<dbReference type="PIRSF" id="PIRSF000641">
    <property type="entry name" value="SRK"/>
    <property type="match status" value="1"/>
</dbReference>
<dbReference type="PANTHER" id="PTHR32444:SF118">
    <property type="entry name" value="OS09G0551150 PROTEIN"/>
    <property type="match status" value="1"/>
</dbReference>
<evidence type="ECO:0000313" key="20">
    <source>
        <dbReference type="Proteomes" id="UP000322667"/>
    </source>
</evidence>
<evidence type="ECO:0000256" key="7">
    <source>
        <dbReference type="ARBA" id="ARBA00023157"/>
    </source>
</evidence>
<comment type="similarity">
    <text evidence="11">Belongs to the protein kinase superfamily. Ser/Thr protein kinase family.</text>
</comment>
<dbReference type="Proteomes" id="UP000322667">
    <property type="component" value="Chromosome D06"/>
</dbReference>
<evidence type="ECO:0000256" key="1">
    <source>
        <dbReference type="ARBA" id="ARBA00022527"/>
    </source>
</evidence>
<dbReference type="InterPro" id="IPR003609">
    <property type="entry name" value="Pan_app"/>
</dbReference>
<dbReference type="SUPFAM" id="SSF56112">
    <property type="entry name" value="Protein kinase-like (PK-like)"/>
    <property type="match status" value="1"/>
</dbReference>
<keyword evidence="3 15" id="KW-0732">Signal</keyword>
<evidence type="ECO:0000259" key="16">
    <source>
        <dbReference type="PROSITE" id="PS50011"/>
    </source>
</evidence>
<dbReference type="Pfam" id="PF08276">
    <property type="entry name" value="PAN_2"/>
    <property type="match status" value="1"/>
</dbReference>
<dbReference type="PROSITE" id="PS50927">
    <property type="entry name" value="BULB_LECTIN"/>
    <property type="match status" value="1"/>
</dbReference>
<dbReference type="GO" id="GO:0004674">
    <property type="term" value="F:protein serine/threonine kinase activity"/>
    <property type="evidence" value="ECO:0007669"/>
    <property type="project" value="UniProtKB-KW"/>
</dbReference>
<feature type="compositionally biased region" description="Low complexity" evidence="13">
    <location>
        <begin position="804"/>
        <end position="825"/>
    </location>
</feature>
<evidence type="ECO:0000256" key="9">
    <source>
        <dbReference type="ARBA" id="ARBA00047899"/>
    </source>
</evidence>
<dbReference type="SMART" id="SM00473">
    <property type="entry name" value="PAN_AP"/>
    <property type="match status" value="1"/>
</dbReference>
<evidence type="ECO:0000256" key="14">
    <source>
        <dbReference type="SAM" id="Phobius"/>
    </source>
</evidence>
<dbReference type="InterPro" id="IPR008271">
    <property type="entry name" value="Ser/Thr_kinase_AS"/>
</dbReference>
<sequence>MAVFNLLLVVFPFFCLSITSLAADTIRVNQSIRDGESETLISANGTFELGFFSPELSSNRYIGIWYKKISPKKVVWVANRNNPINDTNGELLLAEQGNLILMNATKGTVWSTNSPSLATNPTAQLLDTGNLLVQGNGNGNVVWQSFDYPTDTFLPGMKLGINLVTGMNRKLTTWTSINDPSLGDYTFEIDPDGLPEIFLENDSKMVYRTGYWNGITFSGVIFLGPNNPVFTADFVSNEKEIYFKYELKNKSVLYRMSVTPDGTIERFICDDPARGWRPYFNVMLDTCDQYKICGAYGSCNIKNSPVCSCMKGFVPKDPNDWETANWLHGCVRKVPLSCERGEDFLEYPGIKLPETRKAWYDRTIDLKQCKNRCLRNCSCTAFANLDVRDGGSGCILWFGDLIDIREYEENGQTIYVRMAASEIEAFKLSKGKKRLKMIIIPITTCGGILGICLGIFLIMRMKKLNKKGSTQQDVEEQEDNNERGKGDLEVPLFDFQTISIATNNFSLQNKLGQGGFGAVYKGILENGQEIAVKRLSKKSGQGIDEFKNEVLCISKLQHRNLVKLLGCCIEPHERLVIYEFMPNKSLDSFIFDERQRILLDWPKRFQIINGIARGLLYLHQDSRLRIIHRDLKASNILLNYEMTPKISDFGLARSFGEDEIEANTTRVVGTYGYMSPEYAIDGLFSIKSDVFSFGVLVLEIITGKRNRGFSHPDHKFNLLGHAWKLLNEERSLELIDEKVRSSSEISQVLRSIQVGLLCVQQCPKDRPGMATAVLMLSSDNIPSLPQPKEPGYFATRIVHHNRDPSFSTNLSPPSNSLSITLPGPR</sequence>
<evidence type="ECO:0000256" key="15">
    <source>
        <dbReference type="SAM" id="SignalP"/>
    </source>
</evidence>
<evidence type="ECO:0000256" key="10">
    <source>
        <dbReference type="ARBA" id="ARBA00048679"/>
    </source>
</evidence>
<gene>
    <name evidence="19" type="ORF">ES332_D06G240500v1</name>
</gene>
<keyword evidence="6 11" id="KW-0067">ATP-binding</keyword>
<evidence type="ECO:0000256" key="5">
    <source>
        <dbReference type="ARBA" id="ARBA00022777"/>
    </source>
</evidence>
<feature type="domain" description="Apple" evidence="18">
    <location>
        <begin position="338"/>
        <end position="420"/>
    </location>
</feature>
<dbReference type="InterPro" id="IPR001480">
    <property type="entry name" value="Bulb-type_lectin_dom"/>
</dbReference>
<dbReference type="SMART" id="SM00220">
    <property type="entry name" value="S_TKc"/>
    <property type="match status" value="1"/>
</dbReference>
<dbReference type="InterPro" id="IPR000719">
    <property type="entry name" value="Prot_kinase_dom"/>
</dbReference>
<evidence type="ECO:0000256" key="6">
    <source>
        <dbReference type="ARBA" id="ARBA00022840"/>
    </source>
</evidence>
<dbReference type="CDD" id="cd01098">
    <property type="entry name" value="PAN_AP_plant"/>
    <property type="match status" value="1"/>
</dbReference>
<dbReference type="Pfam" id="PF01453">
    <property type="entry name" value="B_lectin"/>
    <property type="match status" value="1"/>
</dbReference>
<dbReference type="PROSITE" id="PS00108">
    <property type="entry name" value="PROTEIN_KINASE_ST"/>
    <property type="match status" value="1"/>
</dbReference>
<feature type="chain" id="PRO_5022858915" description="Receptor-like serine/threonine-protein kinase" evidence="15">
    <location>
        <begin position="24"/>
        <end position="825"/>
    </location>
</feature>
<dbReference type="AlphaFoldDB" id="A0A5D2KMW7"/>
<comment type="catalytic activity">
    <reaction evidence="9 11">
        <text>L-threonyl-[protein] + ATP = O-phospho-L-threonyl-[protein] + ADP + H(+)</text>
        <dbReference type="Rhea" id="RHEA:46608"/>
        <dbReference type="Rhea" id="RHEA-COMP:11060"/>
        <dbReference type="Rhea" id="RHEA-COMP:11605"/>
        <dbReference type="ChEBI" id="CHEBI:15378"/>
        <dbReference type="ChEBI" id="CHEBI:30013"/>
        <dbReference type="ChEBI" id="CHEBI:30616"/>
        <dbReference type="ChEBI" id="CHEBI:61977"/>
        <dbReference type="ChEBI" id="CHEBI:456216"/>
        <dbReference type="EC" id="2.7.11.1"/>
    </reaction>
</comment>
<keyword evidence="20" id="KW-1185">Reference proteome</keyword>
<evidence type="ECO:0000256" key="8">
    <source>
        <dbReference type="ARBA" id="ARBA00023180"/>
    </source>
</evidence>
<dbReference type="InterPro" id="IPR001245">
    <property type="entry name" value="Ser-Thr/Tyr_kinase_cat_dom"/>
</dbReference>
<dbReference type="PROSITE" id="PS50011">
    <property type="entry name" value="PROTEIN_KINASE_DOM"/>
    <property type="match status" value="1"/>
</dbReference>
<evidence type="ECO:0000256" key="4">
    <source>
        <dbReference type="ARBA" id="ARBA00022741"/>
    </source>
</evidence>
<dbReference type="SMART" id="SM00108">
    <property type="entry name" value="B_lectin"/>
    <property type="match status" value="1"/>
</dbReference>
<evidence type="ECO:0000313" key="19">
    <source>
        <dbReference type="EMBL" id="TYH68190.1"/>
    </source>
</evidence>
<dbReference type="Gene3D" id="1.10.510.10">
    <property type="entry name" value="Transferase(Phosphotransferase) domain 1"/>
    <property type="match status" value="1"/>
</dbReference>
<keyword evidence="7" id="KW-1015">Disulfide bond</keyword>
<keyword evidence="1 11" id="KW-0723">Serine/threonine-protein kinase</keyword>
<evidence type="ECO:0000256" key="2">
    <source>
        <dbReference type="ARBA" id="ARBA00022679"/>
    </source>
</evidence>
<keyword evidence="4 11" id="KW-0547">Nucleotide-binding</keyword>
<dbReference type="PROSITE" id="PS00107">
    <property type="entry name" value="PROTEIN_KINASE_ATP"/>
    <property type="match status" value="1"/>
</dbReference>
<keyword evidence="14" id="KW-1133">Transmembrane helix</keyword>
<reference evidence="19 20" key="1">
    <citation type="submission" date="2019-07" db="EMBL/GenBank/DDBJ databases">
        <title>WGS assembly of Gossypium tomentosum.</title>
        <authorList>
            <person name="Chen Z.J."/>
            <person name="Sreedasyam A."/>
            <person name="Ando A."/>
            <person name="Song Q."/>
            <person name="De L."/>
            <person name="Hulse-Kemp A."/>
            <person name="Ding M."/>
            <person name="Ye W."/>
            <person name="Kirkbride R."/>
            <person name="Jenkins J."/>
            <person name="Plott C."/>
            <person name="Lovell J."/>
            <person name="Lin Y.-M."/>
            <person name="Vaughn R."/>
            <person name="Liu B."/>
            <person name="Li W."/>
            <person name="Simpson S."/>
            <person name="Scheffler B."/>
            <person name="Saski C."/>
            <person name="Grover C."/>
            <person name="Hu G."/>
            <person name="Conover J."/>
            <person name="Carlson J."/>
            <person name="Shu S."/>
            <person name="Boston L."/>
            <person name="Williams M."/>
            <person name="Peterson D."/>
            <person name="Mcgee K."/>
            <person name="Jones D."/>
            <person name="Wendel J."/>
            <person name="Stelly D."/>
            <person name="Grimwood J."/>
            <person name="Schmutz J."/>
        </authorList>
    </citation>
    <scope>NUCLEOTIDE SEQUENCE [LARGE SCALE GENOMIC DNA]</scope>
    <source>
        <strain evidence="19">7179.01</strain>
    </source>
</reference>
<protein>
    <recommendedName>
        <fullName evidence="11">Receptor-like serine/threonine-protein kinase</fullName>
        <ecNumber evidence="11">2.7.11.1</ecNumber>
    </recommendedName>
</protein>
<dbReference type="CDD" id="cd00028">
    <property type="entry name" value="B_lectin"/>
    <property type="match status" value="1"/>
</dbReference>
<dbReference type="PROSITE" id="PS50948">
    <property type="entry name" value="PAN"/>
    <property type="match status" value="1"/>
</dbReference>
<evidence type="ECO:0000259" key="18">
    <source>
        <dbReference type="PROSITE" id="PS50948"/>
    </source>
</evidence>
<dbReference type="CDD" id="cd14066">
    <property type="entry name" value="STKc_IRAK"/>
    <property type="match status" value="1"/>
</dbReference>
<dbReference type="InterPro" id="IPR011009">
    <property type="entry name" value="Kinase-like_dom_sf"/>
</dbReference>
<name>A0A5D2KMW7_GOSTO</name>
<organism evidence="19 20">
    <name type="scientific">Gossypium tomentosum</name>
    <name type="common">Hawaiian cotton</name>
    <name type="synonym">Gossypium sandvicense</name>
    <dbReference type="NCBI Taxonomy" id="34277"/>
    <lineage>
        <taxon>Eukaryota</taxon>
        <taxon>Viridiplantae</taxon>
        <taxon>Streptophyta</taxon>
        <taxon>Embryophyta</taxon>
        <taxon>Tracheophyta</taxon>
        <taxon>Spermatophyta</taxon>
        <taxon>Magnoliopsida</taxon>
        <taxon>eudicotyledons</taxon>
        <taxon>Gunneridae</taxon>
        <taxon>Pentapetalae</taxon>
        <taxon>rosids</taxon>
        <taxon>malvids</taxon>
        <taxon>Malvales</taxon>
        <taxon>Malvaceae</taxon>
        <taxon>Malvoideae</taxon>
        <taxon>Gossypium</taxon>
    </lineage>
</organism>
<dbReference type="FunFam" id="2.90.10.10:FF:000004">
    <property type="entry name" value="G-type lectin S-receptor-like serine/threonine-protein kinase"/>
    <property type="match status" value="1"/>
</dbReference>
<dbReference type="InterPro" id="IPR017441">
    <property type="entry name" value="Protein_kinase_ATP_BS"/>
</dbReference>
<dbReference type="PANTHER" id="PTHR32444">
    <property type="entry name" value="BULB-TYPE LECTIN DOMAIN-CONTAINING PROTEIN"/>
    <property type="match status" value="1"/>
</dbReference>
<keyword evidence="8" id="KW-0325">Glycoprotein</keyword>
<dbReference type="GO" id="GO:0048544">
    <property type="term" value="P:recognition of pollen"/>
    <property type="evidence" value="ECO:0007669"/>
    <property type="project" value="InterPro"/>
</dbReference>
<dbReference type="Gene3D" id="3.30.200.20">
    <property type="entry name" value="Phosphorylase Kinase, domain 1"/>
    <property type="match status" value="1"/>
</dbReference>
<keyword evidence="14" id="KW-0812">Transmembrane</keyword>
<feature type="signal peptide" evidence="15">
    <location>
        <begin position="1"/>
        <end position="23"/>
    </location>
</feature>
<dbReference type="GO" id="GO:0005524">
    <property type="term" value="F:ATP binding"/>
    <property type="evidence" value="ECO:0007669"/>
    <property type="project" value="UniProtKB-UniRule"/>
</dbReference>
<dbReference type="FunFam" id="3.30.200.20:FF:000195">
    <property type="entry name" value="G-type lectin S-receptor-like serine/threonine-protein kinase"/>
    <property type="match status" value="1"/>
</dbReference>
<dbReference type="Gene3D" id="2.90.10.10">
    <property type="entry name" value="Bulb-type lectin domain"/>
    <property type="match status" value="1"/>
</dbReference>
<feature type="domain" description="Protein kinase" evidence="16">
    <location>
        <begin position="505"/>
        <end position="784"/>
    </location>
</feature>
<dbReference type="Pfam" id="PF00954">
    <property type="entry name" value="S_locus_glycop"/>
    <property type="match status" value="1"/>
</dbReference>
<comment type="catalytic activity">
    <reaction evidence="10 11">
        <text>L-seryl-[protein] + ATP = O-phospho-L-seryl-[protein] + ADP + H(+)</text>
        <dbReference type="Rhea" id="RHEA:17989"/>
        <dbReference type="Rhea" id="RHEA-COMP:9863"/>
        <dbReference type="Rhea" id="RHEA-COMP:11604"/>
        <dbReference type="ChEBI" id="CHEBI:15378"/>
        <dbReference type="ChEBI" id="CHEBI:29999"/>
        <dbReference type="ChEBI" id="CHEBI:30616"/>
        <dbReference type="ChEBI" id="CHEBI:83421"/>
        <dbReference type="ChEBI" id="CHEBI:456216"/>
        <dbReference type="EC" id="2.7.11.1"/>
    </reaction>
</comment>
<keyword evidence="5 11" id="KW-0418">Kinase</keyword>
<dbReference type="EC" id="2.7.11.1" evidence="11"/>